<feature type="transmembrane region" description="Helical" evidence="7">
    <location>
        <begin position="125"/>
        <end position="143"/>
    </location>
</feature>
<feature type="transmembrane region" description="Helical" evidence="7">
    <location>
        <begin position="7"/>
        <end position="27"/>
    </location>
</feature>
<comment type="similarity">
    <text evidence="2">Belongs to the EamA transporter family.</text>
</comment>
<evidence type="ECO:0000256" key="2">
    <source>
        <dbReference type="ARBA" id="ARBA00007362"/>
    </source>
</evidence>
<feature type="domain" description="EamA" evidence="8">
    <location>
        <begin position="6"/>
        <end position="138"/>
    </location>
</feature>
<keyword evidence="6 7" id="KW-0472">Membrane</keyword>
<keyword evidence="5 7" id="KW-1133">Transmembrane helix</keyword>
<evidence type="ECO:0000256" key="6">
    <source>
        <dbReference type="ARBA" id="ARBA00023136"/>
    </source>
</evidence>
<gene>
    <name evidence="9" type="ORF">GOM49_05695</name>
</gene>
<keyword evidence="10" id="KW-1185">Reference proteome</keyword>
<evidence type="ECO:0000313" key="9">
    <source>
        <dbReference type="EMBL" id="QGU94665.1"/>
    </source>
</evidence>
<dbReference type="AlphaFoldDB" id="A0A6I6FAB0"/>
<evidence type="ECO:0000313" key="10">
    <source>
        <dbReference type="Proteomes" id="UP000422764"/>
    </source>
</evidence>
<proteinExistence type="inferred from homology"/>
<feature type="transmembrane region" description="Helical" evidence="7">
    <location>
        <begin position="214"/>
        <end position="235"/>
    </location>
</feature>
<dbReference type="InterPro" id="IPR050638">
    <property type="entry name" value="AA-Vitamin_Transporters"/>
</dbReference>
<keyword evidence="4 7" id="KW-0812">Transmembrane</keyword>
<organism evidence="9 10">
    <name type="scientific">Clostridium bovifaecis</name>
    <dbReference type="NCBI Taxonomy" id="2184719"/>
    <lineage>
        <taxon>Bacteria</taxon>
        <taxon>Bacillati</taxon>
        <taxon>Bacillota</taxon>
        <taxon>Clostridia</taxon>
        <taxon>Eubacteriales</taxon>
        <taxon>Clostridiaceae</taxon>
        <taxon>Clostridium</taxon>
    </lineage>
</organism>
<comment type="subcellular location">
    <subcellularLocation>
        <location evidence="1">Cell membrane</location>
        <topology evidence="1">Multi-pass membrane protein</topology>
    </subcellularLocation>
</comment>
<feature type="transmembrane region" description="Helical" evidence="7">
    <location>
        <begin position="33"/>
        <end position="54"/>
    </location>
</feature>
<feature type="transmembrane region" description="Helical" evidence="7">
    <location>
        <begin position="271"/>
        <end position="291"/>
    </location>
</feature>
<dbReference type="PANTHER" id="PTHR32322:SF18">
    <property type="entry name" value="S-ADENOSYLMETHIONINE_S-ADENOSYLHOMOCYSTEINE TRANSPORTER"/>
    <property type="match status" value="1"/>
</dbReference>
<dbReference type="GO" id="GO:0005886">
    <property type="term" value="C:plasma membrane"/>
    <property type="evidence" value="ECO:0007669"/>
    <property type="project" value="UniProtKB-SubCell"/>
</dbReference>
<dbReference type="Proteomes" id="UP000422764">
    <property type="component" value="Chromosome"/>
</dbReference>
<dbReference type="InterPro" id="IPR000620">
    <property type="entry name" value="EamA_dom"/>
</dbReference>
<accession>A0A6I6FAB0</accession>
<feature type="transmembrane region" description="Helical" evidence="7">
    <location>
        <begin position="66"/>
        <end position="88"/>
    </location>
</feature>
<feature type="transmembrane region" description="Helical" evidence="7">
    <location>
        <begin position="182"/>
        <end position="202"/>
    </location>
</feature>
<evidence type="ECO:0000259" key="8">
    <source>
        <dbReference type="Pfam" id="PF00892"/>
    </source>
</evidence>
<reference evidence="9 10" key="1">
    <citation type="submission" date="2019-12" db="EMBL/GenBank/DDBJ databases">
        <title>Genome sequenceing of Clostridium bovifaecis.</title>
        <authorList>
            <person name="Yao Y."/>
        </authorList>
    </citation>
    <scope>NUCLEOTIDE SEQUENCE [LARGE SCALE GENOMIC DNA]</scope>
    <source>
        <strain evidence="9 10">BXX</strain>
    </source>
</reference>
<dbReference type="EMBL" id="CP046522">
    <property type="protein sequence ID" value="QGU94665.1"/>
    <property type="molecule type" value="Genomic_DNA"/>
</dbReference>
<feature type="transmembrane region" description="Helical" evidence="7">
    <location>
        <begin position="247"/>
        <end position="265"/>
    </location>
</feature>
<feature type="transmembrane region" description="Helical" evidence="7">
    <location>
        <begin position="94"/>
        <end position="113"/>
    </location>
</feature>
<feature type="transmembrane region" description="Helical" evidence="7">
    <location>
        <begin position="149"/>
        <end position="170"/>
    </location>
</feature>
<dbReference type="PANTHER" id="PTHR32322">
    <property type="entry name" value="INNER MEMBRANE TRANSPORTER"/>
    <property type="match status" value="1"/>
</dbReference>
<sequence length="309" mass="34415">MRKRKYILMILTTFFWAGAFIAGKVAIKEFTPFSLTFLRFLIATLVLFPVAFKAEGAKLRLKKEDLPILIILGLLGMFGYHVLFFFSLKYTTAINSSMIGASTPVITTVLAFLIIGDKLSSKRTFAILLAFFGVMLTISNGSLDTIRRISFNLGDLIMISAVIIKALYIVLSKKVSHRYSPITMTFYCFLVCVILSIPFTIMEQPWSYINSVTWKGWLSLVYMATLPSCVGYLIQQVSIKAVGPSKTTVFENLVPVFSIILSVVILGEKVIILKIVSAMVIILGVYINSTVGSDKQKQDEKAVINKKIV</sequence>
<evidence type="ECO:0000256" key="4">
    <source>
        <dbReference type="ARBA" id="ARBA00022692"/>
    </source>
</evidence>
<feature type="domain" description="EamA" evidence="8">
    <location>
        <begin position="153"/>
        <end position="289"/>
    </location>
</feature>
<evidence type="ECO:0000256" key="3">
    <source>
        <dbReference type="ARBA" id="ARBA00022475"/>
    </source>
</evidence>
<evidence type="ECO:0000256" key="7">
    <source>
        <dbReference type="SAM" id="Phobius"/>
    </source>
</evidence>
<evidence type="ECO:0000256" key="1">
    <source>
        <dbReference type="ARBA" id="ARBA00004651"/>
    </source>
</evidence>
<dbReference type="Pfam" id="PF00892">
    <property type="entry name" value="EamA"/>
    <property type="match status" value="2"/>
</dbReference>
<dbReference type="InterPro" id="IPR037185">
    <property type="entry name" value="EmrE-like"/>
</dbReference>
<dbReference type="SUPFAM" id="SSF103481">
    <property type="entry name" value="Multidrug resistance efflux transporter EmrE"/>
    <property type="match status" value="2"/>
</dbReference>
<name>A0A6I6FAB0_9CLOT</name>
<evidence type="ECO:0000256" key="5">
    <source>
        <dbReference type="ARBA" id="ARBA00022989"/>
    </source>
</evidence>
<protein>
    <submittedName>
        <fullName evidence="9">EamA family transporter</fullName>
    </submittedName>
</protein>
<keyword evidence="3" id="KW-1003">Cell membrane</keyword>